<organism evidence="1 2">
    <name type="scientific">Pediococcus cellicola</name>
    <dbReference type="NCBI Taxonomy" id="319652"/>
    <lineage>
        <taxon>Bacteria</taxon>
        <taxon>Bacillati</taxon>
        <taxon>Bacillota</taxon>
        <taxon>Bacilli</taxon>
        <taxon>Lactobacillales</taxon>
        <taxon>Lactobacillaceae</taxon>
        <taxon>Pediococcus</taxon>
    </lineage>
</organism>
<comment type="caution">
    <text evidence="1">The sequence shown here is derived from an EMBL/GenBank/DDBJ whole genome shotgun (WGS) entry which is preliminary data.</text>
</comment>
<dbReference type="Proteomes" id="UP000051568">
    <property type="component" value="Unassembled WGS sequence"/>
</dbReference>
<keyword evidence="2" id="KW-1185">Reference proteome</keyword>
<evidence type="ECO:0000313" key="2">
    <source>
        <dbReference type="Proteomes" id="UP000051568"/>
    </source>
</evidence>
<dbReference type="STRING" id="319652.IV80_GL000789"/>
<dbReference type="AlphaFoldDB" id="A0A0R2IWC7"/>
<protein>
    <submittedName>
        <fullName evidence="1">Uncharacterized protein</fullName>
    </submittedName>
</protein>
<evidence type="ECO:0000313" key="1">
    <source>
        <dbReference type="EMBL" id="KRN67253.1"/>
    </source>
</evidence>
<gene>
    <name evidence="1" type="ORF">IV80_GL000789</name>
</gene>
<dbReference type="RefSeq" id="WP_057748993.1">
    <property type="nucleotide sequence ID" value="NZ_BJVH01000003.1"/>
</dbReference>
<accession>A0A0R2IWC7</accession>
<proteinExistence type="predicted"/>
<sequence length="112" mass="13172">MTYKHLIATVEIRGQHYAYHFASQDLQEVQTKQALLSKKLADKMLRSLYKASIVESSHEHLDALKEETFKRVRDLESFVRLVNDKKLITIAHRLPDREMNSTEQLLDWFNGD</sequence>
<dbReference type="EMBL" id="JQBR01000002">
    <property type="protein sequence ID" value="KRN67253.1"/>
    <property type="molecule type" value="Genomic_DNA"/>
</dbReference>
<dbReference type="PATRIC" id="fig|319652.3.peg.797"/>
<name>A0A0R2IWC7_9LACO</name>
<reference evidence="1 2" key="1">
    <citation type="journal article" date="2015" name="Genome Announc.">
        <title>Expanding the biotechnology potential of lactobacilli through comparative genomics of 213 strains and associated genera.</title>
        <authorList>
            <person name="Sun Z."/>
            <person name="Harris H.M."/>
            <person name="McCann A."/>
            <person name="Guo C."/>
            <person name="Argimon S."/>
            <person name="Zhang W."/>
            <person name="Yang X."/>
            <person name="Jeffery I.B."/>
            <person name="Cooney J.C."/>
            <person name="Kagawa T.F."/>
            <person name="Liu W."/>
            <person name="Song Y."/>
            <person name="Salvetti E."/>
            <person name="Wrobel A."/>
            <person name="Rasinkangas P."/>
            <person name="Parkhill J."/>
            <person name="Rea M.C."/>
            <person name="O'Sullivan O."/>
            <person name="Ritari J."/>
            <person name="Douillard F.P."/>
            <person name="Paul Ross R."/>
            <person name="Yang R."/>
            <person name="Briner A.E."/>
            <person name="Felis G.E."/>
            <person name="de Vos W.M."/>
            <person name="Barrangou R."/>
            <person name="Klaenhammer T.R."/>
            <person name="Caufield P.W."/>
            <person name="Cui Y."/>
            <person name="Zhang H."/>
            <person name="O'Toole P.W."/>
        </authorList>
    </citation>
    <scope>NUCLEOTIDE SEQUENCE [LARGE SCALE GENOMIC DNA]</scope>
    <source>
        <strain evidence="1 2">DSM 17757</strain>
    </source>
</reference>